<dbReference type="Pfam" id="PF07714">
    <property type="entry name" value="PK_Tyr_Ser-Thr"/>
    <property type="match status" value="1"/>
</dbReference>
<evidence type="ECO:0000256" key="1">
    <source>
        <dbReference type="ARBA" id="ARBA00022741"/>
    </source>
</evidence>
<dbReference type="Gene3D" id="1.10.510.10">
    <property type="entry name" value="Transferase(Phosphotransferase) domain 1"/>
    <property type="match status" value="1"/>
</dbReference>
<dbReference type="STRING" id="131310.A0A0N4ZA76"/>
<dbReference type="InterPro" id="IPR050198">
    <property type="entry name" value="Non-receptor_tyrosine_kinases"/>
</dbReference>
<dbReference type="InterPro" id="IPR001245">
    <property type="entry name" value="Ser-Thr/Tyr_kinase_cat_dom"/>
</dbReference>
<dbReference type="PANTHER" id="PTHR24418">
    <property type="entry name" value="TYROSINE-PROTEIN KINASE"/>
    <property type="match status" value="1"/>
</dbReference>
<dbReference type="PROSITE" id="PS50011">
    <property type="entry name" value="PROTEIN_KINASE_DOM"/>
    <property type="match status" value="1"/>
</dbReference>
<dbReference type="WBParaSite" id="PTRK_0000428300.1">
    <property type="protein sequence ID" value="PTRK_0000428300.1"/>
    <property type="gene ID" value="PTRK_0000428300"/>
</dbReference>
<dbReference type="AlphaFoldDB" id="A0A0N4ZA76"/>
<dbReference type="SUPFAM" id="SSF56112">
    <property type="entry name" value="Protein kinase-like (PK-like)"/>
    <property type="match status" value="1"/>
</dbReference>
<proteinExistence type="predicted"/>
<dbReference type="GO" id="GO:0004672">
    <property type="term" value="F:protein kinase activity"/>
    <property type="evidence" value="ECO:0007669"/>
    <property type="project" value="InterPro"/>
</dbReference>
<name>A0A0N4ZA76_PARTI</name>
<accession>A0A0N4ZA76</accession>
<dbReference type="GO" id="GO:0005524">
    <property type="term" value="F:ATP binding"/>
    <property type="evidence" value="ECO:0007669"/>
    <property type="project" value="UniProtKB-KW"/>
</dbReference>
<evidence type="ECO:0000313" key="4">
    <source>
        <dbReference type="Proteomes" id="UP000038045"/>
    </source>
</evidence>
<dbReference type="InterPro" id="IPR011009">
    <property type="entry name" value="Kinase-like_dom_sf"/>
</dbReference>
<dbReference type="Proteomes" id="UP000038045">
    <property type="component" value="Unplaced"/>
</dbReference>
<protein>
    <submittedName>
        <fullName evidence="5">Protein kinase domain-containing protein</fullName>
    </submittedName>
</protein>
<keyword evidence="1" id="KW-0547">Nucleotide-binding</keyword>
<keyword evidence="2" id="KW-0067">ATP-binding</keyword>
<dbReference type="InterPro" id="IPR000719">
    <property type="entry name" value="Prot_kinase_dom"/>
</dbReference>
<reference evidence="5" key="1">
    <citation type="submission" date="2017-02" db="UniProtKB">
        <authorList>
            <consortium name="WormBaseParasite"/>
        </authorList>
    </citation>
    <scope>IDENTIFICATION</scope>
</reference>
<evidence type="ECO:0000256" key="2">
    <source>
        <dbReference type="ARBA" id="ARBA00022840"/>
    </source>
</evidence>
<sequence>MVSFKNYLLDLLHIRRHSQHHSTNIQRIPKSFFPRSLSLTPLEHIYGLVWMPKNISDYQRELLYSIHSLPFYFGSLLEDDDVQVQLLINCRDCFLSNPPQSTYQSPPTSGSSTILSRIKNFKHKKCYHTFSHYILTALGTNEIIIKANVIFKRNTFVLEKLPDVDLHTFIAENNLNMISRPWFVDKKQIVSDKNIKQSQPFILSMEEKMKYFKLGTFVRKVLIIDNNRRIPVSTISLESYDIELQKKFISEANWLRNFGNVYIEKLWGLCSDSGESMIILEEVVYGSLVPYLRNGNRNEGQLIDFCYQICKGLRYLEDHDFLLYHFNIYYLYLTYNYTIKIAIIGSSKEELIMSSPKELYDSEETIVWLPPECFERNGTFNFLSLSYIFGNVIWSIFNNAETPMFNMSKDNNRKSVSSVNNKNFTFNSKGGMRKRELKKLKLSNNLISKNLIKNVLLKCWDVNCKNRPNFTVLCKEIKKLLL</sequence>
<feature type="domain" description="Protein kinase" evidence="3">
    <location>
        <begin position="206"/>
        <end position="481"/>
    </location>
</feature>
<keyword evidence="4" id="KW-1185">Reference proteome</keyword>
<evidence type="ECO:0000313" key="5">
    <source>
        <dbReference type="WBParaSite" id="PTRK_0000428300.1"/>
    </source>
</evidence>
<organism evidence="4 5">
    <name type="scientific">Parastrongyloides trichosuri</name>
    <name type="common">Possum-specific nematode worm</name>
    <dbReference type="NCBI Taxonomy" id="131310"/>
    <lineage>
        <taxon>Eukaryota</taxon>
        <taxon>Metazoa</taxon>
        <taxon>Ecdysozoa</taxon>
        <taxon>Nematoda</taxon>
        <taxon>Chromadorea</taxon>
        <taxon>Rhabditida</taxon>
        <taxon>Tylenchina</taxon>
        <taxon>Panagrolaimomorpha</taxon>
        <taxon>Strongyloidoidea</taxon>
        <taxon>Strongyloididae</taxon>
        <taxon>Parastrongyloides</taxon>
    </lineage>
</organism>
<evidence type="ECO:0000259" key="3">
    <source>
        <dbReference type="PROSITE" id="PS50011"/>
    </source>
</evidence>